<proteinExistence type="predicted"/>
<dbReference type="Proteomes" id="UP001162480">
    <property type="component" value="Chromosome 25"/>
</dbReference>
<reference evidence="1" key="1">
    <citation type="submission" date="2023-08" db="EMBL/GenBank/DDBJ databases">
        <authorList>
            <person name="Alioto T."/>
            <person name="Alioto T."/>
            <person name="Gomez Garrido J."/>
        </authorList>
    </citation>
    <scope>NUCLEOTIDE SEQUENCE</scope>
</reference>
<keyword evidence="2" id="KW-1185">Reference proteome</keyword>
<protein>
    <submittedName>
        <fullName evidence="1">Uncharacterized protein</fullName>
    </submittedName>
</protein>
<organism evidence="1 2">
    <name type="scientific">Octopus vulgaris</name>
    <name type="common">Common octopus</name>
    <dbReference type="NCBI Taxonomy" id="6645"/>
    <lineage>
        <taxon>Eukaryota</taxon>
        <taxon>Metazoa</taxon>
        <taxon>Spiralia</taxon>
        <taxon>Lophotrochozoa</taxon>
        <taxon>Mollusca</taxon>
        <taxon>Cephalopoda</taxon>
        <taxon>Coleoidea</taxon>
        <taxon>Octopodiformes</taxon>
        <taxon>Octopoda</taxon>
        <taxon>Incirrata</taxon>
        <taxon>Octopodidae</taxon>
        <taxon>Octopus</taxon>
    </lineage>
</organism>
<accession>A0AA36FKD5</accession>
<name>A0AA36FKD5_OCTVU</name>
<dbReference type="EMBL" id="OX597838">
    <property type="protein sequence ID" value="CAI9740902.1"/>
    <property type="molecule type" value="Genomic_DNA"/>
</dbReference>
<sequence length="108" mass="11179">MLWRCATRSRESLSIHTENLLGSTGLVFRSDGDGIYDGNVLGESDCDGMVGQSAEMRTDKTVAMWIRKAKGGGGGGSGCGGGCGCGGGGGYILRAECWSRAGHMLVTR</sequence>
<evidence type="ECO:0000313" key="2">
    <source>
        <dbReference type="Proteomes" id="UP001162480"/>
    </source>
</evidence>
<gene>
    <name evidence="1" type="ORF">OCTVUL_1B030795</name>
</gene>
<dbReference type="AlphaFoldDB" id="A0AA36FKD5"/>
<evidence type="ECO:0000313" key="1">
    <source>
        <dbReference type="EMBL" id="CAI9740902.1"/>
    </source>
</evidence>